<accession>A0A5B6WJC2</accession>
<dbReference type="GO" id="GO:0003964">
    <property type="term" value="F:RNA-directed DNA polymerase activity"/>
    <property type="evidence" value="ECO:0007669"/>
    <property type="project" value="UniProtKB-KW"/>
</dbReference>
<dbReference type="Proteomes" id="UP000325315">
    <property type="component" value="Unassembled WGS sequence"/>
</dbReference>
<dbReference type="PANTHER" id="PTHR33116:SF86">
    <property type="entry name" value="REVERSE TRANSCRIPTASE DOMAIN-CONTAINING PROTEIN"/>
    <property type="match status" value="1"/>
</dbReference>
<evidence type="ECO:0000313" key="2">
    <source>
        <dbReference type="Proteomes" id="UP000325315"/>
    </source>
</evidence>
<name>A0A5B6WJC2_9ROSI</name>
<dbReference type="PANTHER" id="PTHR33116">
    <property type="entry name" value="REVERSE TRANSCRIPTASE ZINC-BINDING DOMAIN-CONTAINING PROTEIN-RELATED-RELATED"/>
    <property type="match status" value="1"/>
</dbReference>
<sequence length="271" mass="31053">MRLTTKEELLKGVKANKNGPQVSHLLFADDCILFGEATNRGATLLKGILREYRICSGQCVNFDKLTVFFSRNTSEDDRQVVANILGVRSSNDPERYLGLPNMEHIDNWSTRYLSQGEKEVFIKAILQSIPTYTMDCFLLLKSICAKLESIIANFWWQKRRGKRGINWCAWKNLCTLKENGRLAKQGWHLINHPNSLLAKVFKAKYYPHSDFLNETYLHLPGRVFGLQRVYCRANCAGGLEREMEYLLGTINGFQEKIETNGATETTMEELS</sequence>
<gene>
    <name evidence="1" type="ORF">EPI10_021345</name>
</gene>
<comment type="caution">
    <text evidence="1">The sequence shown here is derived from an EMBL/GenBank/DDBJ whole genome shotgun (WGS) entry which is preliminary data.</text>
</comment>
<keyword evidence="2" id="KW-1185">Reference proteome</keyword>
<organism evidence="1 2">
    <name type="scientific">Gossypium australe</name>
    <dbReference type="NCBI Taxonomy" id="47621"/>
    <lineage>
        <taxon>Eukaryota</taxon>
        <taxon>Viridiplantae</taxon>
        <taxon>Streptophyta</taxon>
        <taxon>Embryophyta</taxon>
        <taxon>Tracheophyta</taxon>
        <taxon>Spermatophyta</taxon>
        <taxon>Magnoliopsida</taxon>
        <taxon>eudicotyledons</taxon>
        <taxon>Gunneridae</taxon>
        <taxon>Pentapetalae</taxon>
        <taxon>rosids</taxon>
        <taxon>malvids</taxon>
        <taxon>Malvales</taxon>
        <taxon>Malvaceae</taxon>
        <taxon>Malvoideae</taxon>
        <taxon>Gossypium</taxon>
    </lineage>
</organism>
<protein>
    <submittedName>
        <fullName evidence="1">Reverse transcriptase</fullName>
    </submittedName>
</protein>
<keyword evidence="1" id="KW-0808">Transferase</keyword>
<dbReference type="OrthoDB" id="1936608at2759"/>
<keyword evidence="1" id="KW-0695">RNA-directed DNA polymerase</keyword>
<evidence type="ECO:0000313" key="1">
    <source>
        <dbReference type="EMBL" id="KAA3480942.1"/>
    </source>
</evidence>
<dbReference type="AlphaFoldDB" id="A0A5B6WJC2"/>
<reference evidence="2" key="1">
    <citation type="journal article" date="2019" name="Plant Biotechnol. J.">
        <title>Genome sequencing of the Australian wild diploid species Gossypium australe highlights disease resistance and delayed gland morphogenesis.</title>
        <authorList>
            <person name="Cai Y."/>
            <person name="Cai X."/>
            <person name="Wang Q."/>
            <person name="Wang P."/>
            <person name="Zhang Y."/>
            <person name="Cai C."/>
            <person name="Xu Y."/>
            <person name="Wang K."/>
            <person name="Zhou Z."/>
            <person name="Wang C."/>
            <person name="Geng S."/>
            <person name="Li B."/>
            <person name="Dong Q."/>
            <person name="Hou Y."/>
            <person name="Wang H."/>
            <person name="Ai P."/>
            <person name="Liu Z."/>
            <person name="Yi F."/>
            <person name="Sun M."/>
            <person name="An G."/>
            <person name="Cheng J."/>
            <person name="Zhang Y."/>
            <person name="Shi Q."/>
            <person name="Xie Y."/>
            <person name="Shi X."/>
            <person name="Chang Y."/>
            <person name="Huang F."/>
            <person name="Chen Y."/>
            <person name="Hong S."/>
            <person name="Mi L."/>
            <person name="Sun Q."/>
            <person name="Zhang L."/>
            <person name="Zhou B."/>
            <person name="Peng R."/>
            <person name="Zhang X."/>
            <person name="Liu F."/>
        </authorList>
    </citation>
    <scope>NUCLEOTIDE SEQUENCE [LARGE SCALE GENOMIC DNA]</scope>
    <source>
        <strain evidence="2">cv. PA1801</strain>
    </source>
</reference>
<dbReference type="EMBL" id="SMMG02000003">
    <property type="protein sequence ID" value="KAA3480942.1"/>
    <property type="molecule type" value="Genomic_DNA"/>
</dbReference>
<keyword evidence="1" id="KW-0548">Nucleotidyltransferase</keyword>
<proteinExistence type="predicted"/>